<evidence type="ECO:0000313" key="2">
    <source>
        <dbReference type="Proteomes" id="UP000251617"/>
    </source>
</evidence>
<dbReference type="Proteomes" id="UP000251617">
    <property type="component" value="Chromosome"/>
</dbReference>
<dbReference type="InterPro" id="IPR016181">
    <property type="entry name" value="Acyl_CoA_acyltransferase"/>
</dbReference>
<accession>A0AAD0PDZ1</accession>
<proteinExistence type="predicted"/>
<protein>
    <submittedName>
        <fullName evidence="1">Uncharacterized protein</fullName>
    </submittedName>
</protein>
<name>A0AAD0PDZ1_PSEPU</name>
<dbReference type="RefSeq" id="WP_063543543.1">
    <property type="nucleotide sequence ID" value="NZ_CP011789.1"/>
</dbReference>
<gene>
    <name evidence="1" type="ORF">C1S65_07055</name>
</gene>
<dbReference type="Gene3D" id="3.40.630.30">
    <property type="match status" value="1"/>
</dbReference>
<organism evidence="1 2">
    <name type="scientific">Pseudomonas putida</name>
    <name type="common">Arthrobacter siderocapsulatus</name>
    <dbReference type="NCBI Taxonomy" id="303"/>
    <lineage>
        <taxon>Bacteria</taxon>
        <taxon>Pseudomonadati</taxon>
        <taxon>Pseudomonadota</taxon>
        <taxon>Gammaproteobacteria</taxon>
        <taxon>Pseudomonadales</taxon>
        <taxon>Pseudomonadaceae</taxon>
        <taxon>Pseudomonas</taxon>
    </lineage>
</organism>
<dbReference type="SUPFAM" id="SSF55729">
    <property type="entry name" value="Acyl-CoA N-acyltransferases (Nat)"/>
    <property type="match status" value="1"/>
</dbReference>
<dbReference type="EMBL" id="CP030750">
    <property type="protein sequence ID" value="AXA23888.1"/>
    <property type="molecule type" value="Genomic_DNA"/>
</dbReference>
<sequence length="218" mass="24514">MQERIWPDLHELPENTVTPAQYSYRQLARSDVERLSQLVRRWHPDVGVGIGRVFSDPQYYLQNVSLAGEADKDTIVYVGVYEGEMICVMCLEINLVNRTLFNKFGACAPQHRGTGATLFAGYAIDALAAKLDIAMAWGYVTTKTRGMQQMVERAGFNPVGVVKFSDIELNAEGEQRPVTEAIYAKYYKQHDALEPIREGNLTPKLRALCQALDVQVLE</sequence>
<evidence type="ECO:0000313" key="1">
    <source>
        <dbReference type="EMBL" id="AXA23888.1"/>
    </source>
</evidence>
<reference evidence="1 2" key="1">
    <citation type="submission" date="2018-06" db="EMBL/GenBank/DDBJ databases">
        <title>The genome of Pseudomonas putida NX-1, a lignin degrader.</title>
        <authorList>
            <person name="Xu Z."/>
        </authorList>
    </citation>
    <scope>NUCLEOTIDE SEQUENCE [LARGE SCALE GENOMIC DNA]</scope>
    <source>
        <strain evidence="1 2">NX-1</strain>
    </source>
</reference>
<dbReference type="AlphaFoldDB" id="A0AAD0PDZ1"/>